<dbReference type="InterPro" id="IPR035437">
    <property type="entry name" value="SNase_OB-fold_sf"/>
</dbReference>
<feature type="transmembrane region" description="Helical" evidence="1">
    <location>
        <begin position="7"/>
        <end position="28"/>
    </location>
</feature>
<dbReference type="SUPFAM" id="SSF50199">
    <property type="entry name" value="Staphylococcal nuclease"/>
    <property type="match status" value="1"/>
</dbReference>
<dbReference type="EMBL" id="MN739850">
    <property type="protein sequence ID" value="QHT74442.1"/>
    <property type="molecule type" value="Genomic_DNA"/>
</dbReference>
<evidence type="ECO:0000313" key="3">
    <source>
        <dbReference type="EMBL" id="QHT74442.1"/>
    </source>
</evidence>
<dbReference type="InterPro" id="IPR016071">
    <property type="entry name" value="Staphylococal_nuclease_OB-fold"/>
</dbReference>
<dbReference type="SMART" id="SM00318">
    <property type="entry name" value="SNc"/>
    <property type="match status" value="1"/>
</dbReference>
<accession>A0A6C0H1N2</accession>
<dbReference type="Gene3D" id="2.40.50.90">
    <property type="match status" value="1"/>
</dbReference>
<reference evidence="3" key="1">
    <citation type="journal article" date="2020" name="Nature">
        <title>Giant virus diversity and host interactions through global metagenomics.</title>
        <authorList>
            <person name="Schulz F."/>
            <person name="Roux S."/>
            <person name="Paez-Espino D."/>
            <person name="Jungbluth S."/>
            <person name="Walsh D.A."/>
            <person name="Denef V.J."/>
            <person name="McMahon K.D."/>
            <person name="Konstantinidis K.T."/>
            <person name="Eloe-Fadrosh E.A."/>
            <person name="Kyrpides N.C."/>
            <person name="Woyke T."/>
        </authorList>
    </citation>
    <scope>NUCLEOTIDE SEQUENCE</scope>
    <source>
        <strain evidence="3">GVMAG-M-3300023179-59</strain>
    </source>
</reference>
<name>A0A6C0H1N2_9ZZZZ</name>
<feature type="transmembrane region" description="Helical" evidence="1">
    <location>
        <begin position="48"/>
        <end position="69"/>
    </location>
</feature>
<feature type="domain" description="TNase-like" evidence="2">
    <location>
        <begin position="132"/>
        <end position="254"/>
    </location>
</feature>
<dbReference type="AlphaFoldDB" id="A0A6C0H1N2"/>
<keyword evidence="1" id="KW-0812">Transmembrane</keyword>
<evidence type="ECO:0000256" key="1">
    <source>
        <dbReference type="SAM" id="Phobius"/>
    </source>
</evidence>
<evidence type="ECO:0000259" key="2">
    <source>
        <dbReference type="PROSITE" id="PS50830"/>
    </source>
</evidence>
<sequence length="254" mass="29324">MFQRCHFLFVIYDISYIIYTPVYIQPYIHIGIYTPTYINKKLNSMNGILFFTTIVIFTTMTTPAIGWRFERFYRCCMRGKRTSKKNDEICKNTPDCCKKNTFSYNMTSVDLAYLQSVRYGDAVPFVPPISCGKVVKVYDGDTITIATKYPGVTDSPIYRFSVRLNGIDSAEIKGKTFAEKEKAVQARDALARLIFEKTVVLKNLSMEKYGRLLADVYVDNIHVNQWMLDNKYAVPYDGGTKHRPSDWDDTDSRI</sequence>
<dbReference type="PROSITE" id="PS50830">
    <property type="entry name" value="TNASE_3"/>
    <property type="match status" value="1"/>
</dbReference>
<protein>
    <recommendedName>
        <fullName evidence="2">TNase-like domain-containing protein</fullName>
    </recommendedName>
</protein>
<dbReference type="Pfam" id="PF00565">
    <property type="entry name" value="SNase"/>
    <property type="match status" value="1"/>
</dbReference>
<proteinExistence type="predicted"/>
<keyword evidence="1" id="KW-1133">Transmembrane helix</keyword>
<organism evidence="3">
    <name type="scientific">viral metagenome</name>
    <dbReference type="NCBI Taxonomy" id="1070528"/>
    <lineage>
        <taxon>unclassified sequences</taxon>
        <taxon>metagenomes</taxon>
        <taxon>organismal metagenomes</taxon>
    </lineage>
</organism>
<keyword evidence="1" id="KW-0472">Membrane</keyword>